<protein>
    <submittedName>
        <fullName evidence="1">Uncharacterized protein</fullName>
    </submittedName>
</protein>
<dbReference type="AlphaFoldDB" id="A0A200R9J1"/>
<evidence type="ECO:0000313" key="2">
    <source>
        <dbReference type="Proteomes" id="UP000195402"/>
    </source>
</evidence>
<gene>
    <name evidence="1" type="ORF">BVC80_7441g4</name>
</gene>
<evidence type="ECO:0000313" key="1">
    <source>
        <dbReference type="EMBL" id="OVA19378.1"/>
    </source>
</evidence>
<dbReference type="Proteomes" id="UP000195402">
    <property type="component" value="Unassembled WGS sequence"/>
</dbReference>
<organism evidence="1 2">
    <name type="scientific">Macleaya cordata</name>
    <name type="common">Five-seeded plume-poppy</name>
    <name type="synonym">Bocconia cordata</name>
    <dbReference type="NCBI Taxonomy" id="56857"/>
    <lineage>
        <taxon>Eukaryota</taxon>
        <taxon>Viridiplantae</taxon>
        <taxon>Streptophyta</taxon>
        <taxon>Embryophyta</taxon>
        <taxon>Tracheophyta</taxon>
        <taxon>Spermatophyta</taxon>
        <taxon>Magnoliopsida</taxon>
        <taxon>Ranunculales</taxon>
        <taxon>Papaveraceae</taxon>
        <taxon>Papaveroideae</taxon>
        <taxon>Macleaya</taxon>
    </lineage>
</organism>
<sequence>MIPQLHCFPWSSPELMDIQRREHPLELNEAAEQLVSQSENQDAHDIMLYGKIHRPIVQTRQSREEFFVVPRKVFVVHIQGDLR</sequence>
<dbReference type="EMBL" id="MVGT01000189">
    <property type="protein sequence ID" value="OVA19378.1"/>
    <property type="molecule type" value="Genomic_DNA"/>
</dbReference>
<dbReference type="InParanoid" id="A0A200R9J1"/>
<name>A0A200R9J1_MACCD</name>
<proteinExistence type="predicted"/>
<accession>A0A200R9J1</accession>
<reference evidence="1 2" key="1">
    <citation type="journal article" date="2017" name="Mol. Plant">
        <title>The Genome of Medicinal Plant Macleaya cordata Provides New Insights into Benzylisoquinoline Alkaloids Metabolism.</title>
        <authorList>
            <person name="Liu X."/>
            <person name="Liu Y."/>
            <person name="Huang P."/>
            <person name="Ma Y."/>
            <person name="Qing Z."/>
            <person name="Tang Q."/>
            <person name="Cao H."/>
            <person name="Cheng P."/>
            <person name="Zheng Y."/>
            <person name="Yuan Z."/>
            <person name="Zhou Y."/>
            <person name="Liu J."/>
            <person name="Tang Z."/>
            <person name="Zhuo Y."/>
            <person name="Zhang Y."/>
            <person name="Yu L."/>
            <person name="Huang J."/>
            <person name="Yang P."/>
            <person name="Peng Q."/>
            <person name="Zhang J."/>
            <person name="Jiang W."/>
            <person name="Zhang Z."/>
            <person name="Lin K."/>
            <person name="Ro D.K."/>
            <person name="Chen X."/>
            <person name="Xiong X."/>
            <person name="Shang Y."/>
            <person name="Huang S."/>
            <person name="Zeng J."/>
        </authorList>
    </citation>
    <scope>NUCLEOTIDE SEQUENCE [LARGE SCALE GENOMIC DNA]</scope>
    <source>
        <strain evidence="2">cv. BLH2017</strain>
        <tissue evidence="1">Root</tissue>
    </source>
</reference>
<keyword evidence="2" id="KW-1185">Reference proteome</keyword>
<comment type="caution">
    <text evidence="1">The sequence shown here is derived from an EMBL/GenBank/DDBJ whole genome shotgun (WGS) entry which is preliminary data.</text>
</comment>